<dbReference type="EMBL" id="OZ075129">
    <property type="protein sequence ID" value="CAL4959926.1"/>
    <property type="molecule type" value="Genomic_DNA"/>
</dbReference>
<evidence type="ECO:0000259" key="1">
    <source>
        <dbReference type="Pfam" id="PF03478"/>
    </source>
</evidence>
<dbReference type="InterPro" id="IPR005174">
    <property type="entry name" value="KIB1-4_b-propeller"/>
</dbReference>
<evidence type="ECO:0000313" key="2">
    <source>
        <dbReference type="EMBL" id="CAL4959926.1"/>
    </source>
</evidence>
<dbReference type="Proteomes" id="UP001497457">
    <property type="component" value="Chromosome 19rd"/>
</dbReference>
<dbReference type="Pfam" id="PF03478">
    <property type="entry name" value="Beta-prop_KIB1-4"/>
    <property type="match status" value="1"/>
</dbReference>
<dbReference type="AlphaFoldDB" id="A0ABC8ZFD0"/>
<name>A0ABC8ZFD0_9POAL</name>
<dbReference type="PANTHER" id="PTHR33127">
    <property type="entry name" value="TRANSMEMBRANE PROTEIN"/>
    <property type="match status" value="1"/>
</dbReference>
<keyword evidence="3" id="KW-1185">Reference proteome</keyword>
<proteinExistence type="predicted"/>
<evidence type="ECO:0000313" key="3">
    <source>
        <dbReference type="Proteomes" id="UP001497457"/>
    </source>
</evidence>
<protein>
    <recommendedName>
        <fullName evidence="1">KIB1-4 beta-propeller domain-containing protein</fullName>
    </recommendedName>
</protein>
<accession>A0ABC8ZFD0</accession>
<organism evidence="2 3">
    <name type="scientific">Urochloa decumbens</name>
    <dbReference type="NCBI Taxonomy" id="240449"/>
    <lineage>
        <taxon>Eukaryota</taxon>
        <taxon>Viridiplantae</taxon>
        <taxon>Streptophyta</taxon>
        <taxon>Embryophyta</taxon>
        <taxon>Tracheophyta</taxon>
        <taxon>Spermatophyta</taxon>
        <taxon>Magnoliopsida</taxon>
        <taxon>Liliopsida</taxon>
        <taxon>Poales</taxon>
        <taxon>Poaceae</taxon>
        <taxon>PACMAD clade</taxon>
        <taxon>Panicoideae</taxon>
        <taxon>Panicodae</taxon>
        <taxon>Paniceae</taxon>
        <taxon>Melinidinae</taxon>
        <taxon>Urochloa</taxon>
    </lineage>
</organism>
<dbReference type="PANTHER" id="PTHR33127:SF85">
    <property type="entry name" value="OS11G0436500 PROTEIN"/>
    <property type="match status" value="1"/>
</dbReference>
<reference evidence="2" key="1">
    <citation type="submission" date="2024-10" db="EMBL/GenBank/DDBJ databases">
        <authorList>
            <person name="Ryan C."/>
        </authorList>
    </citation>
    <scope>NUCLEOTIDE SEQUENCE [LARGE SCALE GENOMIC DNA]</scope>
</reference>
<sequence length="327" mass="36683">MSPGLDLPCLAFHDCDRSTALISMHDHKRIVAAGDDILRNKAICPTAKGLLLVRDPDSMATFLLNPTNNDKVDLPPLTKVDDIVLIDSHCLLSDEPVGPNSVVLLVEASENTFIWYCHPVDDQWNKYEYDIGSHVLPYPGDEEDQIDKLVICSIAAFQGKFYFNARAAELQVLDFSSHAIEPVFSIIAIDDTVAADGSYGFDEEHSLIFLVESGGELYMVRLLFVSTDDEDAWDEIGKVSVHCMDFARRRWRNVHDLGGSTFLLSRFYFGASCLGAEHGLLPDHVYFVCDKTNSLRVFNVQEGTYDLHKFNEDPVEDKAFWLLPSSK</sequence>
<feature type="domain" description="KIB1-4 beta-propeller" evidence="1">
    <location>
        <begin position="37"/>
        <end position="299"/>
    </location>
</feature>
<gene>
    <name evidence="2" type="ORF">URODEC1_LOCUS44096</name>
</gene>